<feature type="region of interest" description="Disordered" evidence="1">
    <location>
        <begin position="44"/>
        <end position="79"/>
    </location>
</feature>
<gene>
    <name evidence="2" type="ORF">POL72_11500</name>
</gene>
<proteinExistence type="predicted"/>
<organism evidence="2 3">
    <name type="scientific">Sorangium atrum</name>
    <dbReference type="NCBI Taxonomy" id="2995308"/>
    <lineage>
        <taxon>Bacteria</taxon>
        <taxon>Pseudomonadati</taxon>
        <taxon>Myxococcota</taxon>
        <taxon>Polyangia</taxon>
        <taxon>Polyangiales</taxon>
        <taxon>Polyangiaceae</taxon>
        <taxon>Sorangium</taxon>
    </lineage>
</organism>
<dbReference type="Proteomes" id="UP001217485">
    <property type="component" value="Unassembled WGS sequence"/>
</dbReference>
<feature type="compositionally biased region" description="Basic and acidic residues" evidence="1">
    <location>
        <begin position="64"/>
        <end position="79"/>
    </location>
</feature>
<sequence length="79" mass="8716">MVRRVFDTSRARVEPLLAEEPSKPAEDRSSARLKAVYTTIEVHDPRNADGSPAETDGIISASVRVDDRGNPRGFGEVHR</sequence>
<keyword evidence="3" id="KW-1185">Reference proteome</keyword>
<evidence type="ECO:0000313" key="2">
    <source>
        <dbReference type="EMBL" id="MDC0678358.1"/>
    </source>
</evidence>
<protein>
    <submittedName>
        <fullName evidence="2">Uncharacterized protein</fullName>
    </submittedName>
</protein>
<comment type="caution">
    <text evidence="2">The sequence shown here is derived from an EMBL/GenBank/DDBJ whole genome shotgun (WGS) entry which is preliminary data.</text>
</comment>
<reference evidence="2 3" key="1">
    <citation type="submission" date="2023-01" db="EMBL/GenBank/DDBJ databases">
        <title>Minimal conservation of predation-associated metabolite biosynthetic gene clusters underscores biosynthetic potential of Myxococcota including descriptions for ten novel species: Archangium lansinium sp. nov., Myxococcus landrumus sp. nov., Nannocystis bai.</title>
        <authorList>
            <person name="Ahearne A."/>
            <person name="Stevens C."/>
            <person name="Dowd S."/>
        </authorList>
    </citation>
    <scope>NUCLEOTIDE SEQUENCE [LARGE SCALE GENOMIC DNA]</scope>
    <source>
        <strain evidence="2 3">WIWO2</strain>
    </source>
</reference>
<accession>A0ABT5BW40</accession>
<dbReference type="EMBL" id="JAQNDK010000001">
    <property type="protein sequence ID" value="MDC0678358.1"/>
    <property type="molecule type" value="Genomic_DNA"/>
</dbReference>
<evidence type="ECO:0000313" key="3">
    <source>
        <dbReference type="Proteomes" id="UP001217485"/>
    </source>
</evidence>
<dbReference type="RefSeq" id="WP_272095163.1">
    <property type="nucleotide sequence ID" value="NZ_JAQNDK010000001.1"/>
</dbReference>
<evidence type="ECO:0000256" key="1">
    <source>
        <dbReference type="SAM" id="MobiDB-lite"/>
    </source>
</evidence>
<name>A0ABT5BW40_9BACT</name>